<dbReference type="InterPro" id="IPR036179">
    <property type="entry name" value="Ig-like_dom_sf"/>
</dbReference>
<keyword evidence="9" id="KW-0325">Glycoprotein</keyword>
<dbReference type="AlphaFoldDB" id="Q6MFZ3"/>
<dbReference type="SMART" id="SM00407">
    <property type="entry name" value="IGc1"/>
    <property type="match status" value="1"/>
</dbReference>
<dbReference type="EMBL" id="BX883051">
    <property type="protein sequence ID" value="CAE84054.1"/>
    <property type="molecule type" value="Genomic_DNA"/>
</dbReference>
<dbReference type="InterPro" id="IPR001039">
    <property type="entry name" value="MHC_I_a_a1/a2"/>
</dbReference>
<dbReference type="PRINTS" id="PR01638">
    <property type="entry name" value="MHCCLASSI"/>
</dbReference>
<feature type="transmembrane region" description="Helical" evidence="11">
    <location>
        <begin position="306"/>
        <end position="329"/>
    </location>
</feature>
<dbReference type="InterPro" id="IPR011162">
    <property type="entry name" value="MHC_I/II-like_Ag-recog"/>
</dbReference>
<accession>Q6MFZ3</accession>
<evidence type="ECO:0000256" key="2">
    <source>
        <dbReference type="ARBA" id="ARBA00004479"/>
    </source>
</evidence>
<dbReference type="Gene3D" id="2.60.40.10">
    <property type="entry name" value="Immunoglobulins"/>
    <property type="match status" value="1"/>
</dbReference>
<dbReference type="GO" id="GO:0098553">
    <property type="term" value="C:lumenal side of endoplasmic reticulum membrane"/>
    <property type="evidence" value="ECO:0007669"/>
    <property type="project" value="UniProtKB-ARBA"/>
</dbReference>
<dbReference type="GO" id="GO:0005615">
    <property type="term" value="C:extracellular space"/>
    <property type="evidence" value="ECO:0000318"/>
    <property type="project" value="GO_Central"/>
</dbReference>
<keyword evidence="6" id="KW-0391">Immunity</keyword>
<evidence type="ECO:0000256" key="3">
    <source>
        <dbReference type="ARBA" id="ARBA00006909"/>
    </source>
</evidence>
<dbReference type="Reactome" id="R-RNO-1236974">
    <property type="pathway name" value="ER-Phagosome pathway"/>
</dbReference>
<evidence type="ECO:0000256" key="7">
    <source>
        <dbReference type="ARBA" id="ARBA00022989"/>
    </source>
</evidence>
<feature type="chain" id="PRO_5044738021" evidence="12">
    <location>
        <begin position="20"/>
        <end position="341"/>
    </location>
</feature>
<keyword evidence="7 11" id="KW-1133">Transmembrane helix</keyword>
<sequence>MKVLLVLAVLLLMVTLVITKNPKGSHSLRYLQTLLSWPGLAEPQFIFVGYVGNTQFIGFNSRSQSQWSLHRAPWKDQQTPEYWEKTIQEVLSEKRNLKEVMEKMLHIYPNSTTGNHTIQMRYGCDVLPGGYFSHGILELNFDSQDYIILNDELHNWIIDGKAAEMLKQEWEDTHYAQIVKNYLKGSCVDELLTELDLGKDYLLRTDTPRTHVIHKVRPDRKIILRCWALNFYPAEITITWQRDGRNQTQDVEVIETRPAGDGTFQKWAAVVVPSGEEQKYTCRVEHEGLPEPITLRWESPQSTIPVMAIVLCLVLGALLTGAVVTSLIWKRKIKGKDRAGS</sequence>
<comment type="subcellular location">
    <subcellularLocation>
        <location evidence="2">Membrane</location>
        <topology evidence="2">Single-pass type I membrane protein</topology>
    </subcellularLocation>
</comment>
<dbReference type="Pfam" id="PF07654">
    <property type="entry name" value="C1-set"/>
    <property type="match status" value="1"/>
</dbReference>
<dbReference type="InterPro" id="IPR050208">
    <property type="entry name" value="MHC_class-I_related"/>
</dbReference>
<dbReference type="RGD" id="1359434">
    <property type="gene designation" value="RT1-M1-2"/>
</dbReference>
<dbReference type="AGR" id="RGD:1359434"/>
<dbReference type="OMA" id="EWEDTHY"/>
<dbReference type="GeneID" id="414786"/>
<dbReference type="Pfam" id="PF00129">
    <property type="entry name" value="MHC_I"/>
    <property type="match status" value="1"/>
</dbReference>
<dbReference type="Reactome" id="R-RNO-6798695">
    <property type="pathway name" value="Neutrophil degranulation"/>
</dbReference>
<dbReference type="CTD" id="414786"/>
<dbReference type="SUPFAM" id="SSF54452">
    <property type="entry name" value="MHC antigen-recognition domain"/>
    <property type="match status" value="1"/>
</dbReference>
<dbReference type="Reactome" id="R-RNO-2172127">
    <property type="pathway name" value="DAP12 interactions"/>
</dbReference>
<evidence type="ECO:0000256" key="10">
    <source>
        <dbReference type="RuleBase" id="RU004439"/>
    </source>
</evidence>
<dbReference type="Reactome" id="R-RNO-1236977">
    <property type="pathway name" value="Endosomal/Vacuolar pathway"/>
</dbReference>
<reference evidence="14" key="1">
    <citation type="submission" date="2003-12" db="EMBL/GenBank/DDBJ databases">
        <authorList>
            <person name="Boehm S."/>
            <person name="Borzym K."/>
            <person name="Gelling S."/>
            <person name="Gimmel V."/>
            <person name="Heitmann K."/>
            <person name="Kosiura A."/>
            <person name="Lang N."/>
            <person name="Lehrack S."/>
            <person name="Thiel J."/>
            <person name="Sontag M."/>
            <person name="Hurt P."/>
            <person name="Himmelbauer H."/>
            <person name="Sudbrak R."/>
            <person name="Reinhardt R."/>
        </authorList>
    </citation>
    <scope>NUCLEOTIDE SEQUENCE</scope>
    <source>
        <strain evidence="14">Brown Norway</strain>
    </source>
</reference>
<organism evidence="14">
    <name type="scientific">Rattus norvegicus</name>
    <name type="common">Rat</name>
    <dbReference type="NCBI Taxonomy" id="10116"/>
    <lineage>
        <taxon>Eukaryota</taxon>
        <taxon>Metazoa</taxon>
        <taxon>Chordata</taxon>
        <taxon>Craniata</taxon>
        <taxon>Vertebrata</taxon>
        <taxon>Euteleostomi</taxon>
        <taxon>Mammalia</taxon>
        <taxon>Eutheria</taxon>
        <taxon>Euarchontoglires</taxon>
        <taxon>Glires</taxon>
        <taxon>Rodentia</taxon>
        <taxon>Myomorpha</taxon>
        <taxon>Muroidea</taxon>
        <taxon>Muridae</taxon>
        <taxon>Murinae</taxon>
        <taxon>Rattus</taxon>
    </lineage>
</organism>
<dbReference type="InterPro" id="IPR007110">
    <property type="entry name" value="Ig-like_dom"/>
</dbReference>
<comment type="similarity">
    <text evidence="3 10">Belongs to the MHC class I family.</text>
</comment>
<evidence type="ECO:0000313" key="15">
    <source>
        <dbReference type="RGD" id="1359434"/>
    </source>
</evidence>
<evidence type="ECO:0000256" key="1">
    <source>
        <dbReference type="ARBA" id="ARBA00002297"/>
    </source>
</evidence>
<dbReference type="UCSC" id="RGD:1359434">
    <property type="organism name" value="rat"/>
</dbReference>
<keyword evidence="12" id="KW-0732">Signal</keyword>
<proteinExistence type="inferred from homology"/>
<comment type="function">
    <text evidence="1">Involved in the presentation of foreign antigens to the immune system.</text>
</comment>
<name>Q6MFZ3_RAT</name>
<dbReference type="RefSeq" id="NP_001008849.2">
    <property type="nucleotide sequence ID" value="NM_001008849.2"/>
</dbReference>
<dbReference type="InterPro" id="IPR003597">
    <property type="entry name" value="Ig_C1-set"/>
</dbReference>
<evidence type="ECO:0000256" key="4">
    <source>
        <dbReference type="ARBA" id="ARBA00022451"/>
    </source>
</evidence>
<dbReference type="GO" id="GO:0009897">
    <property type="term" value="C:external side of plasma membrane"/>
    <property type="evidence" value="ECO:0000318"/>
    <property type="project" value="GO_Central"/>
</dbReference>
<dbReference type="PANTHER" id="PTHR16675">
    <property type="entry name" value="MHC CLASS I-RELATED"/>
    <property type="match status" value="1"/>
</dbReference>
<keyword evidence="4" id="KW-0490">MHC I</keyword>
<evidence type="ECO:0000256" key="11">
    <source>
        <dbReference type="SAM" id="Phobius"/>
    </source>
</evidence>
<dbReference type="InterPro" id="IPR013783">
    <property type="entry name" value="Ig-like_fold"/>
</dbReference>
<evidence type="ECO:0000256" key="12">
    <source>
        <dbReference type="SAM" id="SignalP"/>
    </source>
</evidence>
<gene>
    <name evidence="14 15" type="primary">RT1-M1-2</name>
    <name evidence="15" type="synonym">1700031A10Rik</name>
    <name evidence="15" type="synonym">3252a3</name>
    <name evidence="15" type="synonym">3258a2</name>
    <name evidence="15" type="synonym">3281a3</name>
    <name evidence="15" type="synonym">3298a3</name>
    <name evidence="15" type="synonym">Pbp-ps</name>
    <name evidence="15" type="synonym">Ppid-ps</name>
    <name evidence="15" type="synonym">Ppp1cb-ps</name>
    <name evidence="15" type="synonym">Rpl39-ps</name>
    <name evidence="15" type="synonym">RT1-M1-1</name>
    <name evidence="15" type="synonym">RT1-M1-3</name>
    <name evidence="15" type="synonym">RT1-M10-3</name>
    <name evidence="15" type="synonym">RT1-M10-4</name>
    <name evidence="15" type="synonym">RT1-M7</name>
    <name evidence="15" type="synonym">RT1-M8</name>
    <name evidence="15" type="synonym">Trim15</name>
    <name evidence="15" type="synonym">Trim31</name>
    <name evidence="15" type="synonym">Trim39-ps</name>
</gene>
<evidence type="ECO:0000256" key="8">
    <source>
        <dbReference type="ARBA" id="ARBA00023136"/>
    </source>
</evidence>
<dbReference type="PROSITE" id="PS00290">
    <property type="entry name" value="IG_MHC"/>
    <property type="match status" value="1"/>
</dbReference>
<dbReference type="SUPFAM" id="SSF48726">
    <property type="entry name" value="Immunoglobulin"/>
    <property type="match status" value="1"/>
</dbReference>
<dbReference type="Reactome" id="R-RNO-198933">
    <property type="pathway name" value="Immunoregulatory interactions between a Lymphoid and a non-Lymphoid cell"/>
</dbReference>
<dbReference type="GO" id="GO:0006955">
    <property type="term" value="P:immune response"/>
    <property type="evidence" value="ECO:0000318"/>
    <property type="project" value="GO_Central"/>
</dbReference>
<keyword evidence="8 11" id="KW-0472">Membrane</keyword>
<keyword evidence="5 11" id="KW-0812">Transmembrane</keyword>
<dbReference type="InterPro" id="IPR003006">
    <property type="entry name" value="Ig/MHC_CS"/>
</dbReference>
<dbReference type="PANTHER" id="PTHR16675:SF283">
    <property type="entry name" value="HISTOCOMPATIBILITY 2, M REGION LOCUS 1-RELATED"/>
    <property type="match status" value="1"/>
</dbReference>
<dbReference type="PROSITE" id="PS50835">
    <property type="entry name" value="IG_LIKE"/>
    <property type="match status" value="1"/>
</dbReference>
<dbReference type="GO" id="GO:0042605">
    <property type="term" value="F:peptide antigen binding"/>
    <property type="evidence" value="ECO:0000318"/>
    <property type="project" value="GO_Central"/>
</dbReference>
<dbReference type="PhylomeDB" id="Q6MFZ3"/>
<evidence type="ECO:0000256" key="9">
    <source>
        <dbReference type="ARBA" id="ARBA00023180"/>
    </source>
</evidence>
<dbReference type="GO" id="GO:0001916">
    <property type="term" value="P:positive regulation of T cell mediated cytotoxicity"/>
    <property type="evidence" value="ECO:0000318"/>
    <property type="project" value="GO_Central"/>
</dbReference>
<dbReference type="CDD" id="cd07698">
    <property type="entry name" value="IgC1_MHC_I_alpha3"/>
    <property type="match status" value="1"/>
</dbReference>
<dbReference type="InterPro" id="IPR011161">
    <property type="entry name" value="MHC_I-like_Ag-recog"/>
</dbReference>
<dbReference type="RefSeq" id="XP_063135469.1">
    <property type="nucleotide sequence ID" value="XM_063279399.1"/>
</dbReference>
<dbReference type="InterPro" id="IPR037055">
    <property type="entry name" value="MHC_I-like_Ag-recog_sf"/>
</dbReference>
<dbReference type="FunFam" id="3.30.500.10:FF:000001">
    <property type="entry name" value="H-2 class I histocompatibility antigen, alpha chain"/>
    <property type="match status" value="1"/>
</dbReference>
<protein>
    <submittedName>
        <fullName evidence="14">RT1 class I, M1, gene 2</fullName>
    </submittedName>
</protein>
<dbReference type="GO" id="GO:0002486">
    <property type="term" value="P:antigen processing and presentation of endogenous peptide antigen via MHC class I via ER pathway, TAP-independent"/>
    <property type="evidence" value="ECO:0000318"/>
    <property type="project" value="GO_Central"/>
</dbReference>
<dbReference type="GO" id="GO:0030670">
    <property type="term" value="C:phagocytic vesicle membrane"/>
    <property type="evidence" value="ECO:0007669"/>
    <property type="project" value="UniProtKB-ARBA"/>
</dbReference>
<dbReference type="GO" id="GO:0005102">
    <property type="term" value="F:signaling receptor binding"/>
    <property type="evidence" value="ECO:0000318"/>
    <property type="project" value="GO_Central"/>
</dbReference>
<dbReference type="Reactome" id="R-RNO-983170">
    <property type="pathway name" value="Antigen Presentation: Folding, assembly and peptide loading of class I MHC"/>
</dbReference>
<feature type="domain" description="Ig-like" evidence="13">
    <location>
        <begin position="208"/>
        <end position="294"/>
    </location>
</feature>
<dbReference type="GO" id="GO:0042612">
    <property type="term" value="C:MHC class I protein complex"/>
    <property type="evidence" value="ECO:0007669"/>
    <property type="project" value="UniProtKB-KW"/>
</dbReference>
<evidence type="ECO:0000259" key="13">
    <source>
        <dbReference type="PROSITE" id="PS50835"/>
    </source>
</evidence>
<dbReference type="Gene3D" id="3.30.500.10">
    <property type="entry name" value="MHC class I-like antigen recognition-like"/>
    <property type="match status" value="1"/>
</dbReference>
<feature type="signal peptide" evidence="12">
    <location>
        <begin position="1"/>
        <end position="19"/>
    </location>
</feature>
<dbReference type="GO" id="GO:0002476">
    <property type="term" value="P:antigen processing and presentation of endogenous peptide antigen via MHC class Ib"/>
    <property type="evidence" value="ECO:0000318"/>
    <property type="project" value="GO_Central"/>
</dbReference>
<dbReference type="KEGG" id="rno:414786"/>
<dbReference type="FunFam" id="2.60.40.10:FF:000014">
    <property type="entry name" value="H-2 class I histocompatibility antigen, alpha chain"/>
    <property type="match status" value="1"/>
</dbReference>
<evidence type="ECO:0000256" key="6">
    <source>
        <dbReference type="ARBA" id="ARBA00022859"/>
    </source>
</evidence>
<reference evidence="14" key="2">
    <citation type="journal article" date="2004" name="Genome Res.">
        <title>The genomic sequence and comparative analysis of the rat major histocompatibility complex.</title>
        <authorList>
            <person name="Hurt P."/>
            <person name="Walter L."/>
            <person name="Sudbrak R."/>
            <person name="Klages S."/>
            <person name="Mueller I."/>
            <person name="Shiina T."/>
            <person name="Inoko H."/>
            <person name="Lehrach H."/>
            <person name="Guenther E."/>
            <person name="Reinhardt R."/>
            <person name="Himmelbauer H."/>
        </authorList>
    </citation>
    <scope>NUCLEOTIDE SEQUENCE</scope>
    <source>
        <strain evidence="14">Brown Norway</strain>
    </source>
</reference>
<evidence type="ECO:0000313" key="14">
    <source>
        <dbReference type="EMBL" id="CAE84054.1"/>
    </source>
</evidence>
<evidence type="ECO:0000256" key="5">
    <source>
        <dbReference type="ARBA" id="ARBA00022692"/>
    </source>
</evidence>